<dbReference type="Proteomes" id="UP000499080">
    <property type="component" value="Unassembled WGS sequence"/>
</dbReference>
<dbReference type="AlphaFoldDB" id="A0A4Y2J943"/>
<name>A0A4Y2J943_ARAVE</name>
<evidence type="ECO:0000313" key="2">
    <source>
        <dbReference type="Proteomes" id="UP000499080"/>
    </source>
</evidence>
<evidence type="ECO:0000313" key="1">
    <source>
        <dbReference type="EMBL" id="GBM85782.1"/>
    </source>
</evidence>
<dbReference type="EMBL" id="BGPR01003261">
    <property type="protein sequence ID" value="GBM85782.1"/>
    <property type="molecule type" value="Genomic_DNA"/>
</dbReference>
<accession>A0A4Y2J943</accession>
<gene>
    <name evidence="1" type="ORF">AVEN_214289_1</name>
</gene>
<proteinExistence type="predicted"/>
<reference evidence="1 2" key="1">
    <citation type="journal article" date="2019" name="Sci. Rep.">
        <title>Orb-weaving spider Araneus ventricosus genome elucidates the spidroin gene catalogue.</title>
        <authorList>
            <person name="Kono N."/>
            <person name="Nakamura H."/>
            <person name="Ohtoshi R."/>
            <person name="Moran D.A.P."/>
            <person name="Shinohara A."/>
            <person name="Yoshida Y."/>
            <person name="Fujiwara M."/>
            <person name="Mori M."/>
            <person name="Tomita M."/>
            <person name="Arakawa K."/>
        </authorList>
    </citation>
    <scope>NUCLEOTIDE SEQUENCE [LARGE SCALE GENOMIC DNA]</scope>
</reference>
<sequence length="108" mass="12652">MWLHTFESQRKAGGYIRPGLKAKQETTYVRVSRLNKVSHPHNQSFCPADHEPKFRHYKFHPDEFNIEEKSSLTYQHINSILTLIFISMTLNKRTGQNVHSACRGKLNK</sequence>
<organism evidence="1 2">
    <name type="scientific">Araneus ventricosus</name>
    <name type="common">Orbweaver spider</name>
    <name type="synonym">Epeira ventricosa</name>
    <dbReference type="NCBI Taxonomy" id="182803"/>
    <lineage>
        <taxon>Eukaryota</taxon>
        <taxon>Metazoa</taxon>
        <taxon>Ecdysozoa</taxon>
        <taxon>Arthropoda</taxon>
        <taxon>Chelicerata</taxon>
        <taxon>Arachnida</taxon>
        <taxon>Araneae</taxon>
        <taxon>Araneomorphae</taxon>
        <taxon>Entelegynae</taxon>
        <taxon>Araneoidea</taxon>
        <taxon>Araneidae</taxon>
        <taxon>Araneus</taxon>
    </lineage>
</organism>
<keyword evidence="2" id="KW-1185">Reference proteome</keyword>
<comment type="caution">
    <text evidence="1">The sequence shown here is derived from an EMBL/GenBank/DDBJ whole genome shotgun (WGS) entry which is preliminary data.</text>
</comment>
<protein>
    <submittedName>
        <fullName evidence="1">Uncharacterized protein</fullName>
    </submittedName>
</protein>